<name>A0A3E2HDD1_SCYLI</name>
<proteinExistence type="predicted"/>
<dbReference type="OrthoDB" id="3526611at2759"/>
<evidence type="ECO:0000313" key="2">
    <source>
        <dbReference type="EMBL" id="RFU31357.1"/>
    </source>
</evidence>
<dbReference type="AlphaFoldDB" id="A0A3E2HDD1"/>
<accession>A0A3E2HDD1</accession>
<feature type="non-terminal residue" evidence="2">
    <location>
        <position position="242"/>
    </location>
</feature>
<keyword evidence="3" id="KW-1185">Reference proteome</keyword>
<feature type="region of interest" description="Disordered" evidence="1">
    <location>
        <begin position="177"/>
        <end position="199"/>
    </location>
</feature>
<comment type="caution">
    <text evidence="2">The sequence shown here is derived from an EMBL/GenBank/DDBJ whole genome shotgun (WGS) entry which is preliminary data.</text>
</comment>
<sequence length="242" mass="28116">MSSEKSSSMHTKDSQSIASWPSSITLRKPAPRPQPHYETYLLRLNPALKTIKSTTSICSLPIVRTYTHLPASYYIKPLRSSSTEIKAFLDTSYAKNRNNLHSSSERGVREIKSQRDRDREAEERARSTILKMDDDAQREIQKLLEAREVATSGPRVKRVWDVVAIVQRWRRRIHDDGPHPHHLQLMNGTSGNEKKRFRKRKEEERPVEWVLVLKAEAVDFEDRVMPTRYGNPFDEDDSDGDY</sequence>
<protein>
    <submittedName>
        <fullName evidence="2">Uncharacterized protein</fullName>
    </submittedName>
</protein>
<feature type="region of interest" description="Disordered" evidence="1">
    <location>
        <begin position="98"/>
        <end position="124"/>
    </location>
</feature>
<dbReference type="Proteomes" id="UP000258309">
    <property type="component" value="Unassembled WGS sequence"/>
</dbReference>
<evidence type="ECO:0000313" key="3">
    <source>
        <dbReference type="Proteomes" id="UP000258309"/>
    </source>
</evidence>
<feature type="compositionally biased region" description="Basic and acidic residues" evidence="1">
    <location>
        <begin position="103"/>
        <end position="124"/>
    </location>
</feature>
<reference evidence="2 3" key="1">
    <citation type="submission" date="2018-05" db="EMBL/GenBank/DDBJ databases">
        <title>Draft genome sequence of Scytalidium lignicola DSM 105466, a ubiquitous saprotrophic fungus.</title>
        <authorList>
            <person name="Buettner E."/>
            <person name="Gebauer A.M."/>
            <person name="Hofrichter M."/>
            <person name="Liers C."/>
            <person name="Kellner H."/>
        </authorList>
    </citation>
    <scope>NUCLEOTIDE SEQUENCE [LARGE SCALE GENOMIC DNA]</scope>
    <source>
        <strain evidence="2 3">DSM 105466</strain>
    </source>
</reference>
<evidence type="ECO:0000256" key="1">
    <source>
        <dbReference type="SAM" id="MobiDB-lite"/>
    </source>
</evidence>
<gene>
    <name evidence="2" type="ORF">B7463_g4973</name>
</gene>
<dbReference type="EMBL" id="NCSJ02000077">
    <property type="protein sequence ID" value="RFU31357.1"/>
    <property type="molecule type" value="Genomic_DNA"/>
</dbReference>
<feature type="region of interest" description="Disordered" evidence="1">
    <location>
        <begin position="1"/>
        <end position="32"/>
    </location>
</feature>
<feature type="non-terminal residue" evidence="2">
    <location>
        <position position="1"/>
    </location>
</feature>
<feature type="compositionally biased region" description="Polar residues" evidence="1">
    <location>
        <begin position="1"/>
        <end position="25"/>
    </location>
</feature>
<organism evidence="2 3">
    <name type="scientific">Scytalidium lignicola</name>
    <name type="common">Hyphomycete</name>
    <dbReference type="NCBI Taxonomy" id="5539"/>
    <lineage>
        <taxon>Eukaryota</taxon>
        <taxon>Fungi</taxon>
        <taxon>Dikarya</taxon>
        <taxon>Ascomycota</taxon>
        <taxon>Pezizomycotina</taxon>
        <taxon>Leotiomycetes</taxon>
        <taxon>Leotiomycetes incertae sedis</taxon>
        <taxon>Scytalidium</taxon>
    </lineage>
</organism>